<sequence length="74" mass="7948">MIEISSCIYSSNSNLLNQSSVPPSVEGIDVSKNWFLKVFFLKVVLSSGGPECPSEITTTQASEIDAISKTLVLP</sequence>
<dbReference type="Proteomes" id="UP001054945">
    <property type="component" value="Unassembled WGS sequence"/>
</dbReference>
<reference evidence="1 2" key="1">
    <citation type="submission" date="2021-06" db="EMBL/GenBank/DDBJ databases">
        <title>Caerostris extrusa draft genome.</title>
        <authorList>
            <person name="Kono N."/>
            <person name="Arakawa K."/>
        </authorList>
    </citation>
    <scope>NUCLEOTIDE SEQUENCE [LARGE SCALE GENOMIC DNA]</scope>
</reference>
<gene>
    <name evidence="1" type="ORF">CEXT_475001</name>
</gene>
<accession>A0AAV4N2A2</accession>
<dbReference type="EMBL" id="BPLR01020334">
    <property type="protein sequence ID" value="GIX77519.1"/>
    <property type="molecule type" value="Genomic_DNA"/>
</dbReference>
<keyword evidence="2" id="KW-1185">Reference proteome</keyword>
<protein>
    <submittedName>
        <fullName evidence="1">Uncharacterized protein</fullName>
    </submittedName>
</protein>
<organism evidence="1 2">
    <name type="scientific">Caerostris extrusa</name>
    <name type="common">Bark spider</name>
    <name type="synonym">Caerostris bankana</name>
    <dbReference type="NCBI Taxonomy" id="172846"/>
    <lineage>
        <taxon>Eukaryota</taxon>
        <taxon>Metazoa</taxon>
        <taxon>Ecdysozoa</taxon>
        <taxon>Arthropoda</taxon>
        <taxon>Chelicerata</taxon>
        <taxon>Arachnida</taxon>
        <taxon>Araneae</taxon>
        <taxon>Araneomorphae</taxon>
        <taxon>Entelegynae</taxon>
        <taxon>Araneoidea</taxon>
        <taxon>Araneidae</taxon>
        <taxon>Caerostris</taxon>
    </lineage>
</organism>
<evidence type="ECO:0000313" key="1">
    <source>
        <dbReference type="EMBL" id="GIX77519.1"/>
    </source>
</evidence>
<dbReference type="AlphaFoldDB" id="A0AAV4N2A2"/>
<evidence type="ECO:0000313" key="2">
    <source>
        <dbReference type="Proteomes" id="UP001054945"/>
    </source>
</evidence>
<name>A0AAV4N2A2_CAEEX</name>
<proteinExistence type="predicted"/>
<comment type="caution">
    <text evidence="1">The sequence shown here is derived from an EMBL/GenBank/DDBJ whole genome shotgun (WGS) entry which is preliminary data.</text>
</comment>